<keyword evidence="9" id="KW-1185">Reference proteome</keyword>
<protein>
    <submittedName>
        <fullName evidence="8">Protein kinase</fullName>
    </submittedName>
</protein>
<dbReference type="SUPFAM" id="SSF56112">
    <property type="entry name" value="Protein kinase-like (PK-like)"/>
    <property type="match status" value="1"/>
</dbReference>
<dbReference type="OrthoDB" id="20524at2759"/>
<dbReference type="Gene3D" id="1.10.510.10">
    <property type="entry name" value="Transferase(Phosphotransferase) domain 1"/>
    <property type="match status" value="1"/>
</dbReference>
<accession>A0A4V2JYC0</accession>
<dbReference type="PANTHER" id="PTHR22974:SF21">
    <property type="entry name" value="DUAL SPECIFICITY PROTEIN KINASE TTK"/>
    <property type="match status" value="1"/>
</dbReference>
<comment type="caution">
    <text evidence="8">The sequence shown here is derived from an EMBL/GenBank/DDBJ whole genome shotgun (WGS) entry which is preliminary data.</text>
</comment>
<dbReference type="EMBL" id="PITK01000056">
    <property type="protein sequence ID" value="TBU20533.1"/>
    <property type="molecule type" value="Genomic_DNA"/>
</dbReference>
<dbReference type="GO" id="GO:0034501">
    <property type="term" value="P:protein localization to kinetochore"/>
    <property type="evidence" value="ECO:0007669"/>
    <property type="project" value="TreeGrafter"/>
</dbReference>
<evidence type="ECO:0000256" key="3">
    <source>
        <dbReference type="ARBA" id="ARBA00022741"/>
    </source>
</evidence>
<name>A0A4V2JYC0_9MICR</name>
<evidence type="ECO:0000313" key="9">
    <source>
        <dbReference type="Proteomes" id="UP000292282"/>
    </source>
</evidence>
<dbReference type="GO" id="GO:0004712">
    <property type="term" value="F:protein serine/threonine/tyrosine kinase activity"/>
    <property type="evidence" value="ECO:0007669"/>
    <property type="project" value="TreeGrafter"/>
</dbReference>
<gene>
    <name evidence="8" type="ORF">CWI38_0056p0010</name>
</gene>
<feature type="compositionally biased region" description="Basic and acidic residues" evidence="6">
    <location>
        <begin position="162"/>
        <end position="174"/>
    </location>
</feature>
<dbReference type="PROSITE" id="PS50011">
    <property type="entry name" value="PROTEIN_KINASE_DOM"/>
    <property type="match status" value="1"/>
</dbReference>
<dbReference type="InterPro" id="IPR027417">
    <property type="entry name" value="P-loop_NTPase"/>
</dbReference>
<dbReference type="STRING" id="1176355.A0A4V2JYC0"/>
<dbReference type="GO" id="GO:0016459">
    <property type="term" value="C:myosin complex"/>
    <property type="evidence" value="ECO:0007669"/>
    <property type="project" value="InterPro"/>
</dbReference>
<dbReference type="GO" id="GO:0003774">
    <property type="term" value="F:cytoskeletal motor activity"/>
    <property type="evidence" value="ECO:0007669"/>
    <property type="project" value="InterPro"/>
</dbReference>
<dbReference type="SMART" id="SM00220">
    <property type="entry name" value="S_TKc"/>
    <property type="match status" value="1"/>
</dbReference>
<dbReference type="GO" id="GO:0005634">
    <property type="term" value="C:nucleus"/>
    <property type="evidence" value="ECO:0007669"/>
    <property type="project" value="TreeGrafter"/>
</dbReference>
<feature type="region of interest" description="Disordered" evidence="6">
    <location>
        <begin position="129"/>
        <end position="245"/>
    </location>
</feature>
<keyword evidence="2" id="KW-0808">Transferase</keyword>
<feature type="domain" description="Protein kinase" evidence="7">
    <location>
        <begin position="486"/>
        <end position="743"/>
    </location>
</feature>
<evidence type="ECO:0000256" key="4">
    <source>
        <dbReference type="ARBA" id="ARBA00022777"/>
    </source>
</evidence>
<evidence type="ECO:0000259" key="7">
    <source>
        <dbReference type="PROSITE" id="PS50011"/>
    </source>
</evidence>
<dbReference type="Pfam" id="PF00063">
    <property type="entry name" value="Myosin_head"/>
    <property type="match status" value="1"/>
</dbReference>
<evidence type="ECO:0000256" key="1">
    <source>
        <dbReference type="ARBA" id="ARBA00022527"/>
    </source>
</evidence>
<dbReference type="GO" id="GO:0007059">
    <property type="term" value="P:chromosome segregation"/>
    <property type="evidence" value="ECO:0007669"/>
    <property type="project" value="TreeGrafter"/>
</dbReference>
<dbReference type="InterPro" id="IPR008271">
    <property type="entry name" value="Ser/Thr_kinase_AS"/>
</dbReference>
<proteinExistence type="predicted"/>
<keyword evidence="1" id="KW-0723">Serine/threonine-protein kinase</keyword>
<dbReference type="GO" id="GO:0005524">
    <property type="term" value="F:ATP binding"/>
    <property type="evidence" value="ECO:0007669"/>
    <property type="project" value="UniProtKB-KW"/>
</dbReference>
<dbReference type="GO" id="GO:0007094">
    <property type="term" value="P:mitotic spindle assembly checkpoint signaling"/>
    <property type="evidence" value="ECO:0007669"/>
    <property type="project" value="TreeGrafter"/>
</dbReference>
<keyword evidence="4 8" id="KW-0418">Kinase</keyword>
<dbReference type="InterPro" id="IPR001609">
    <property type="entry name" value="Myosin_head_motor_dom-like"/>
</dbReference>
<dbReference type="PANTHER" id="PTHR22974">
    <property type="entry name" value="MIXED LINEAGE PROTEIN KINASE"/>
    <property type="match status" value="1"/>
</dbReference>
<dbReference type="GO" id="GO:0000776">
    <property type="term" value="C:kinetochore"/>
    <property type="evidence" value="ECO:0007669"/>
    <property type="project" value="TreeGrafter"/>
</dbReference>
<organism evidence="8 9">
    <name type="scientific">Hamiltosporidium tvaerminnensis</name>
    <dbReference type="NCBI Taxonomy" id="1176355"/>
    <lineage>
        <taxon>Eukaryota</taxon>
        <taxon>Fungi</taxon>
        <taxon>Fungi incertae sedis</taxon>
        <taxon>Microsporidia</taxon>
        <taxon>Dubosqiidae</taxon>
        <taxon>Hamiltosporidium</taxon>
    </lineage>
</organism>
<reference evidence="8 9" key="1">
    <citation type="submission" date="2017-12" db="EMBL/GenBank/DDBJ databases">
        <authorList>
            <person name="Pombert J.-F."/>
            <person name="Haag K.L."/>
            <person name="Ebert D."/>
        </authorList>
    </citation>
    <scope>NUCLEOTIDE SEQUENCE [LARGE SCALE GENOMIC DNA]</scope>
    <source>
        <strain evidence="8">IL-G-3</strain>
    </source>
</reference>
<feature type="compositionally biased region" description="Basic and acidic residues" evidence="6">
    <location>
        <begin position="142"/>
        <end position="154"/>
    </location>
</feature>
<dbReference type="PROSITE" id="PS00108">
    <property type="entry name" value="PROTEIN_KINASE_ST"/>
    <property type="match status" value="1"/>
</dbReference>
<sequence>MDVGGVSNKSSNNSIDGYNSKGYKDSNKDSNNTNNTHIPNNTTAVAYFKNSIDILFKKIRGTHIHYIRCIKPGVRGFDSLYVIKQLKACGVLETIEMCKNTYPQDMYIEEFIERYSMLACGENNDMLERDRGVNDNSTNYKGDNDKGSNYKGDNDNSTNYKGDNDKGSNYKGDNDNSTNYKGDNDKGSNYKGDNDNSTNYKGDNDKGSNYKGDNDNSTNYKGDNDKGSNYKGDNRDDNKGIDTCKYNGDTVMDNGTCKDRGDRVMNTYNSKGHKESNNESYNNNMYYRNIKYKNAALNAYSKDCKITDKTYNDINYIYNSVKENYKDNNFKGENKGKNLKGNACNINNPLNNKIGISDINTPLNNDIRVSDINTPLNNDIRVSNINIPLNNSKNHGNIKTPLVNNVNIPITNTPLNVHMKVPISNTPLVTNIRKNNFKENQRGIPVSVDIKNPCDLNITANLNALQGKVPQQEYDNTIYYIDNMSLKVIRQIKRGGSSVVYQVLCNKEIFALKEIKITDKNDSLSKEYKNEIFLLQKFKKSNEIIKLINYKITDTNILILLEYGETDLSDVIRNTKKLSINFIRYIWEQMLLIVEKVHDSRIVHRDIKPANFVFVKGHLKLIDFGISKIIRPETTTVFSENAAGTFYYLAPEVLNNRDKKIKRSADIWSLGCILYEMVYGNPPLYNEKHVTDILCRLNDSSLQFEYKFINESYESVIDVIKGCLVYQPEKRKSLKDLIDMRFLKIT</sequence>
<dbReference type="AlphaFoldDB" id="A0A4V2JYC0"/>
<dbReference type="InterPro" id="IPR011009">
    <property type="entry name" value="Kinase-like_dom_sf"/>
</dbReference>
<evidence type="ECO:0000256" key="5">
    <source>
        <dbReference type="ARBA" id="ARBA00022840"/>
    </source>
</evidence>
<evidence type="ECO:0000256" key="2">
    <source>
        <dbReference type="ARBA" id="ARBA00022679"/>
    </source>
</evidence>
<keyword evidence="3" id="KW-0547">Nucleotide-binding</keyword>
<feature type="region of interest" description="Disordered" evidence="6">
    <location>
        <begin position="1"/>
        <end position="40"/>
    </location>
</feature>
<dbReference type="SUPFAM" id="SSF52540">
    <property type="entry name" value="P-loop containing nucleoside triphosphate hydrolases"/>
    <property type="match status" value="1"/>
</dbReference>
<dbReference type="Pfam" id="PF00069">
    <property type="entry name" value="Pkinase"/>
    <property type="match status" value="1"/>
</dbReference>
<dbReference type="Gene3D" id="3.30.200.20">
    <property type="entry name" value="Phosphorylase Kinase, domain 1"/>
    <property type="match status" value="1"/>
</dbReference>
<dbReference type="GO" id="GO:0004674">
    <property type="term" value="F:protein serine/threonine kinase activity"/>
    <property type="evidence" value="ECO:0007669"/>
    <property type="project" value="UniProtKB-KW"/>
</dbReference>
<evidence type="ECO:0000313" key="8">
    <source>
        <dbReference type="EMBL" id="TBU20533.1"/>
    </source>
</evidence>
<feature type="compositionally biased region" description="Basic and acidic residues" evidence="6">
    <location>
        <begin position="202"/>
        <end position="214"/>
    </location>
</feature>
<keyword evidence="5" id="KW-0067">ATP-binding</keyword>
<dbReference type="Proteomes" id="UP000292282">
    <property type="component" value="Unassembled WGS sequence"/>
</dbReference>
<dbReference type="VEuPathDB" id="MicrosporidiaDB:CWI38_0056p0010"/>
<dbReference type="GO" id="GO:0033316">
    <property type="term" value="P:meiotic spindle assembly checkpoint signaling"/>
    <property type="evidence" value="ECO:0007669"/>
    <property type="project" value="TreeGrafter"/>
</dbReference>
<evidence type="ECO:0000256" key="6">
    <source>
        <dbReference type="SAM" id="MobiDB-lite"/>
    </source>
</evidence>
<dbReference type="InterPro" id="IPR000719">
    <property type="entry name" value="Prot_kinase_dom"/>
</dbReference>
<feature type="compositionally biased region" description="Low complexity" evidence="6">
    <location>
        <begin position="29"/>
        <end position="40"/>
    </location>
</feature>
<feature type="compositionally biased region" description="Basic and acidic residues" evidence="6">
    <location>
        <begin position="182"/>
        <end position="194"/>
    </location>
</feature>
<feature type="compositionally biased region" description="Basic and acidic residues" evidence="6">
    <location>
        <begin position="222"/>
        <end position="242"/>
    </location>
</feature>